<dbReference type="OrthoDB" id="7274871at2"/>
<proteinExistence type="predicted"/>
<sequence length="209" mass="22820">MERVPIEVVTKGLETTSDKIRALAHAGYLRTEIAQLLDIRYQHVRKVLVDAGIDAGLQRTVELTRSTDIIEAPASDREPTPPAVLLEAGFSRVGEWTLDGDRLTLSGRAPAEVGVYAFILDDEVVYVGVTQNGLQVRMEQYRRGHAGQKTNARVNALIREGLAAGHRVSAMTAVPASFDWNGLPVDGAAGLEAGLIRLIQPRWNMRGRS</sequence>
<dbReference type="InterPro" id="IPR053748">
    <property type="entry name" value="Host_DNA_Degrad_Endo"/>
</dbReference>
<evidence type="ECO:0000259" key="1">
    <source>
        <dbReference type="PROSITE" id="PS50164"/>
    </source>
</evidence>
<protein>
    <recommendedName>
        <fullName evidence="1">GIY-YIG domain-containing protein</fullName>
    </recommendedName>
</protein>
<dbReference type="Proteomes" id="UP000294547">
    <property type="component" value="Unassembled WGS sequence"/>
</dbReference>
<dbReference type="AlphaFoldDB" id="A0A4R6RCN8"/>
<dbReference type="EMBL" id="SNXY01000008">
    <property type="protein sequence ID" value="TDP83923.1"/>
    <property type="molecule type" value="Genomic_DNA"/>
</dbReference>
<keyword evidence="3" id="KW-1185">Reference proteome</keyword>
<evidence type="ECO:0000313" key="2">
    <source>
        <dbReference type="EMBL" id="TDP83923.1"/>
    </source>
</evidence>
<dbReference type="InterPro" id="IPR000305">
    <property type="entry name" value="GIY-YIG_endonuc"/>
</dbReference>
<gene>
    <name evidence="2" type="ORF">EDD54_2523</name>
</gene>
<dbReference type="CDD" id="cd10436">
    <property type="entry name" value="GIY-YIG_EndoII_Hpy188I_like"/>
    <property type="match status" value="1"/>
</dbReference>
<evidence type="ECO:0000313" key="3">
    <source>
        <dbReference type="Proteomes" id="UP000294547"/>
    </source>
</evidence>
<reference evidence="2 3" key="1">
    <citation type="submission" date="2019-03" db="EMBL/GenBank/DDBJ databases">
        <title>Genomic Encyclopedia of Type Strains, Phase IV (KMG-IV): sequencing the most valuable type-strain genomes for metagenomic binning, comparative biology and taxonomic classification.</title>
        <authorList>
            <person name="Goeker M."/>
        </authorList>
    </citation>
    <scope>NUCLEOTIDE SEQUENCE [LARGE SCALE GENOMIC DNA]</scope>
    <source>
        <strain evidence="2 3">DSM 102969</strain>
    </source>
</reference>
<dbReference type="RefSeq" id="WP_126539649.1">
    <property type="nucleotide sequence ID" value="NZ_BSPM01000002.1"/>
</dbReference>
<dbReference type="Gene3D" id="3.40.1440.40">
    <property type="match status" value="1"/>
</dbReference>
<feature type="domain" description="GIY-YIG" evidence="1">
    <location>
        <begin position="111"/>
        <end position="205"/>
    </location>
</feature>
<dbReference type="PROSITE" id="PS50164">
    <property type="entry name" value="GIY_YIG"/>
    <property type="match status" value="1"/>
</dbReference>
<organism evidence="2 3">
    <name type="scientific">Oharaeibacter diazotrophicus</name>
    <dbReference type="NCBI Taxonomy" id="1920512"/>
    <lineage>
        <taxon>Bacteria</taxon>
        <taxon>Pseudomonadati</taxon>
        <taxon>Pseudomonadota</taxon>
        <taxon>Alphaproteobacteria</taxon>
        <taxon>Hyphomicrobiales</taxon>
        <taxon>Pleomorphomonadaceae</taxon>
        <taxon>Oharaeibacter</taxon>
    </lineage>
</organism>
<name>A0A4R6RCN8_9HYPH</name>
<accession>A0A4R6RCN8</accession>
<dbReference type="InterPro" id="IPR044556">
    <property type="entry name" value="EndoII-like_GIY-YIG"/>
</dbReference>
<comment type="caution">
    <text evidence="2">The sequence shown here is derived from an EMBL/GenBank/DDBJ whole genome shotgun (WGS) entry which is preliminary data.</text>
</comment>